<proteinExistence type="predicted"/>
<dbReference type="STRING" id="483547.GSUB_10335"/>
<dbReference type="AlphaFoldDB" id="A0A0B5FQD4"/>
<sequence length="120" mass="13797">MRRKHHDLRLWQESMILVREIYEATEKFPRDEVYSLTNQMRRAAISVPSNIAEGAGRMGPKEFLQFLSIARGSLSELDTQIILAKDLGYLNDTRNIQNRIERIFSLFGGLMNSLKGKVAN</sequence>
<dbReference type="EMBL" id="CP010311">
    <property type="protein sequence ID" value="AJF06874.1"/>
    <property type="molecule type" value="Genomic_DNA"/>
</dbReference>
<evidence type="ECO:0008006" key="3">
    <source>
        <dbReference type="Google" id="ProtNLM"/>
    </source>
</evidence>
<dbReference type="Gene3D" id="1.20.1440.60">
    <property type="entry name" value="23S rRNA-intervening sequence"/>
    <property type="match status" value="1"/>
</dbReference>
<organism evidence="1 2">
    <name type="scientific">Geoalkalibacter subterraneus</name>
    <dbReference type="NCBI Taxonomy" id="483547"/>
    <lineage>
        <taxon>Bacteria</taxon>
        <taxon>Pseudomonadati</taxon>
        <taxon>Thermodesulfobacteriota</taxon>
        <taxon>Desulfuromonadia</taxon>
        <taxon>Desulfuromonadales</taxon>
        <taxon>Geoalkalibacteraceae</taxon>
        <taxon>Geoalkalibacter</taxon>
    </lineage>
</organism>
<accession>A0A0B5FQD4</accession>
<evidence type="ECO:0000313" key="2">
    <source>
        <dbReference type="Proteomes" id="UP000035036"/>
    </source>
</evidence>
<dbReference type="InterPro" id="IPR012657">
    <property type="entry name" value="23S_rRNA-intervening_sequence"/>
</dbReference>
<dbReference type="KEGG" id="gsb:GSUB_10335"/>
<dbReference type="HOGENOM" id="CLU_129874_0_6_7"/>
<protein>
    <recommendedName>
        <fullName evidence="3">30S ribosomal protein S23</fullName>
    </recommendedName>
</protein>
<dbReference type="Pfam" id="PF05635">
    <property type="entry name" value="23S_rRNA_IVP"/>
    <property type="match status" value="1"/>
</dbReference>
<reference evidence="1 2" key="1">
    <citation type="journal article" date="2015" name="Genome Announc.">
        <title>Genomes of Geoalkalibacter ferrihydriticus Z-0531T and Geoalkalibacter subterraneus Red1T, Two Haloalkaliphilic Metal-Reducing Deltaproteobacteria.</title>
        <authorList>
            <person name="Badalamenti J.P."/>
            <person name="Krajmalnik-Brown R."/>
            <person name="Torres C.I."/>
            <person name="Bond D.R."/>
        </authorList>
    </citation>
    <scope>NUCLEOTIDE SEQUENCE [LARGE SCALE GENOMIC DNA]</scope>
    <source>
        <strain evidence="1 2">Red1</strain>
    </source>
</reference>
<name>A0A0B5FQD4_9BACT</name>
<dbReference type="InterPro" id="IPR036583">
    <property type="entry name" value="23S_rRNA_IVS_sf"/>
</dbReference>
<dbReference type="RefSeq" id="WP_040200686.1">
    <property type="nucleotide sequence ID" value="NZ_CP010311.1"/>
</dbReference>
<dbReference type="NCBIfam" id="TIGR02436">
    <property type="entry name" value="four helix bundle protein"/>
    <property type="match status" value="1"/>
</dbReference>
<dbReference type="CDD" id="cd16377">
    <property type="entry name" value="23S_rRNA_IVP_like"/>
    <property type="match status" value="1"/>
</dbReference>
<dbReference type="PANTHER" id="PTHR38471:SF2">
    <property type="entry name" value="FOUR HELIX BUNDLE PROTEIN"/>
    <property type="match status" value="1"/>
</dbReference>
<dbReference type="PANTHER" id="PTHR38471">
    <property type="entry name" value="FOUR HELIX BUNDLE PROTEIN"/>
    <property type="match status" value="1"/>
</dbReference>
<gene>
    <name evidence="1" type="ORF">GSUB_10335</name>
</gene>
<evidence type="ECO:0000313" key="1">
    <source>
        <dbReference type="EMBL" id="AJF06874.1"/>
    </source>
</evidence>
<dbReference type="Proteomes" id="UP000035036">
    <property type="component" value="Chromosome"/>
</dbReference>
<keyword evidence="2" id="KW-1185">Reference proteome</keyword>
<dbReference type="SUPFAM" id="SSF158446">
    <property type="entry name" value="IVS-encoded protein-like"/>
    <property type="match status" value="1"/>
</dbReference>
<dbReference type="OrthoDB" id="9800370at2"/>